<evidence type="ECO:0000256" key="1">
    <source>
        <dbReference type="SAM" id="Phobius"/>
    </source>
</evidence>
<keyword evidence="1" id="KW-0812">Transmembrane</keyword>
<dbReference type="OrthoDB" id="1434354at2759"/>
<dbReference type="PANTHER" id="PTHR47532:SF1">
    <property type="entry name" value="RETINAL-BINDING PROTEIN"/>
    <property type="match status" value="1"/>
</dbReference>
<name>A0A2H9ZRY5_9ASPA</name>
<dbReference type="AlphaFoldDB" id="A0A2H9ZRY5"/>
<sequence>MMIKGKKMGVCRLLMFVTVAYFRPMEEQRQRYGPSLYSLTKMVLAIHLFLLLSWGRFGIKKLQQDQLSALQQAVQVYTSELEKFIKFIG</sequence>
<gene>
    <name evidence="2" type="ORF">AXF42_Ash021729</name>
</gene>
<evidence type="ECO:0000313" key="3">
    <source>
        <dbReference type="Proteomes" id="UP000236161"/>
    </source>
</evidence>
<evidence type="ECO:0000313" key="2">
    <source>
        <dbReference type="EMBL" id="PKA46047.1"/>
    </source>
</evidence>
<keyword evidence="1" id="KW-0472">Membrane</keyword>
<dbReference type="Proteomes" id="UP000236161">
    <property type="component" value="Unassembled WGS sequence"/>
</dbReference>
<dbReference type="EMBL" id="KZ454455">
    <property type="protein sequence ID" value="PKA46047.1"/>
    <property type="molecule type" value="Genomic_DNA"/>
</dbReference>
<dbReference type="PANTHER" id="PTHR47532">
    <property type="entry name" value="RETINAL-BINDING PROTEIN"/>
    <property type="match status" value="1"/>
</dbReference>
<keyword evidence="3" id="KW-1185">Reference proteome</keyword>
<proteinExistence type="predicted"/>
<keyword evidence="1" id="KW-1133">Transmembrane helix</keyword>
<reference evidence="2 3" key="1">
    <citation type="journal article" date="2017" name="Nature">
        <title>The Apostasia genome and the evolution of orchids.</title>
        <authorList>
            <person name="Zhang G.Q."/>
            <person name="Liu K.W."/>
            <person name="Li Z."/>
            <person name="Lohaus R."/>
            <person name="Hsiao Y.Y."/>
            <person name="Niu S.C."/>
            <person name="Wang J.Y."/>
            <person name="Lin Y.C."/>
            <person name="Xu Q."/>
            <person name="Chen L.J."/>
            <person name="Yoshida K."/>
            <person name="Fujiwara S."/>
            <person name="Wang Z.W."/>
            <person name="Zhang Y.Q."/>
            <person name="Mitsuda N."/>
            <person name="Wang M."/>
            <person name="Liu G.H."/>
            <person name="Pecoraro L."/>
            <person name="Huang H.X."/>
            <person name="Xiao X.J."/>
            <person name="Lin M."/>
            <person name="Wu X.Y."/>
            <person name="Wu W.L."/>
            <person name="Chen Y.Y."/>
            <person name="Chang S.B."/>
            <person name="Sakamoto S."/>
            <person name="Ohme-Takagi M."/>
            <person name="Yagi M."/>
            <person name="Zeng S.J."/>
            <person name="Shen C.Y."/>
            <person name="Yeh C.M."/>
            <person name="Luo Y.B."/>
            <person name="Tsai W.C."/>
            <person name="Van de Peer Y."/>
            <person name="Liu Z.J."/>
        </authorList>
    </citation>
    <scope>NUCLEOTIDE SEQUENCE [LARGE SCALE GENOMIC DNA]</scope>
    <source>
        <strain evidence="3">cv. Shenzhen</strain>
        <tissue evidence="2">Stem</tissue>
    </source>
</reference>
<accession>A0A2H9ZRY5</accession>
<feature type="transmembrane region" description="Helical" evidence="1">
    <location>
        <begin position="36"/>
        <end position="54"/>
    </location>
</feature>
<dbReference type="STRING" id="1088818.A0A2H9ZRY5"/>
<organism evidence="2 3">
    <name type="scientific">Apostasia shenzhenica</name>
    <dbReference type="NCBI Taxonomy" id="1088818"/>
    <lineage>
        <taxon>Eukaryota</taxon>
        <taxon>Viridiplantae</taxon>
        <taxon>Streptophyta</taxon>
        <taxon>Embryophyta</taxon>
        <taxon>Tracheophyta</taxon>
        <taxon>Spermatophyta</taxon>
        <taxon>Magnoliopsida</taxon>
        <taxon>Liliopsida</taxon>
        <taxon>Asparagales</taxon>
        <taxon>Orchidaceae</taxon>
        <taxon>Apostasioideae</taxon>
        <taxon>Apostasia</taxon>
    </lineage>
</organism>
<protein>
    <submittedName>
        <fullName evidence="2">Uncharacterized protein</fullName>
    </submittedName>
</protein>